<dbReference type="Gene3D" id="1.20.1560.10">
    <property type="entry name" value="ABC transporter type 1, transmembrane domain"/>
    <property type="match status" value="1"/>
</dbReference>
<feature type="compositionally biased region" description="Basic and acidic residues" evidence="12">
    <location>
        <begin position="1364"/>
        <end position="1379"/>
    </location>
</feature>
<evidence type="ECO:0000256" key="13">
    <source>
        <dbReference type="SAM" id="Phobius"/>
    </source>
</evidence>
<dbReference type="CDD" id="cd19177">
    <property type="entry name" value="SET_SETD4"/>
    <property type="match status" value="1"/>
</dbReference>
<dbReference type="InterPro" id="IPR011527">
    <property type="entry name" value="ABC1_TM_dom"/>
</dbReference>
<dbReference type="Pfam" id="PF15619">
    <property type="entry name" value="Lebercilin"/>
    <property type="match status" value="1"/>
</dbReference>
<evidence type="ECO:0000256" key="10">
    <source>
        <dbReference type="ARBA" id="ARBA00048046"/>
    </source>
</evidence>
<feature type="transmembrane region" description="Helical" evidence="13">
    <location>
        <begin position="402"/>
        <end position="426"/>
    </location>
</feature>
<dbReference type="SUPFAM" id="SSF82199">
    <property type="entry name" value="SET domain"/>
    <property type="match status" value="1"/>
</dbReference>
<feature type="transmembrane region" description="Helical" evidence="13">
    <location>
        <begin position="610"/>
        <end position="628"/>
    </location>
</feature>
<dbReference type="SUPFAM" id="SSF90123">
    <property type="entry name" value="ABC transporter transmembrane region"/>
    <property type="match status" value="1"/>
</dbReference>
<keyword evidence="17" id="KW-1185">Reference proteome</keyword>
<evidence type="ECO:0000256" key="5">
    <source>
        <dbReference type="ARBA" id="ARBA00022840"/>
    </source>
</evidence>
<protein>
    <recommendedName>
        <fullName evidence="8">Iron-sulfur clusters transporter ABCB7, mitochondrial</fullName>
    </recommendedName>
    <alternativeName>
        <fullName evidence="9">ATP-binding cassette sub-family B member 7, mitochondrial</fullName>
    </alternativeName>
</protein>
<keyword evidence="3 13" id="KW-0812">Transmembrane</keyword>
<dbReference type="CDD" id="cd18582">
    <property type="entry name" value="ABC_6TM_ATM1_ABCB7"/>
    <property type="match status" value="1"/>
</dbReference>
<dbReference type="Gene3D" id="3.40.50.300">
    <property type="entry name" value="P-loop containing nucleotide triphosphate hydrolases"/>
    <property type="match status" value="1"/>
</dbReference>
<dbReference type="InterPro" id="IPR036640">
    <property type="entry name" value="ABC1_TM_sf"/>
</dbReference>
<dbReference type="Pfam" id="PF00664">
    <property type="entry name" value="ABC_membrane"/>
    <property type="match status" value="1"/>
</dbReference>
<evidence type="ECO:0000313" key="16">
    <source>
        <dbReference type="EMBL" id="KAJ4438838.1"/>
    </source>
</evidence>
<feature type="compositionally biased region" description="Polar residues" evidence="12">
    <location>
        <begin position="1410"/>
        <end position="1419"/>
    </location>
</feature>
<dbReference type="Gene3D" id="3.90.1410.10">
    <property type="entry name" value="set domain protein methyltransferase, domain 1"/>
    <property type="match status" value="1"/>
</dbReference>
<dbReference type="Pfam" id="PF00005">
    <property type="entry name" value="ABC_tran"/>
    <property type="match status" value="1"/>
</dbReference>
<keyword evidence="2" id="KW-0813">Transport</keyword>
<keyword evidence="7 13" id="KW-0472">Membrane</keyword>
<evidence type="ECO:0000259" key="15">
    <source>
        <dbReference type="PROSITE" id="PS50929"/>
    </source>
</evidence>
<feature type="coiled-coil region" evidence="11">
    <location>
        <begin position="1107"/>
        <end position="1230"/>
    </location>
</feature>
<evidence type="ECO:0000256" key="1">
    <source>
        <dbReference type="ARBA" id="ARBA00004225"/>
    </source>
</evidence>
<dbReference type="InterPro" id="IPR003593">
    <property type="entry name" value="AAA+_ATPase"/>
</dbReference>
<feature type="compositionally biased region" description="Low complexity" evidence="12">
    <location>
        <begin position="1499"/>
        <end position="1511"/>
    </location>
</feature>
<reference evidence="16 17" key="1">
    <citation type="journal article" date="2022" name="Allergy">
        <title>Genome assembly and annotation of Periplaneta americana reveal a comprehensive cockroach allergen profile.</title>
        <authorList>
            <person name="Wang L."/>
            <person name="Xiong Q."/>
            <person name="Saelim N."/>
            <person name="Wang L."/>
            <person name="Nong W."/>
            <person name="Wan A.T."/>
            <person name="Shi M."/>
            <person name="Liu X."/>
            <person name="Cao Q."/>
            <person name="Hui J.H.L."/>
            <person name="Sookrung N."/>
            <person name="Leung T.F."/>
            <person name="Tungtrongchitr A."/>
            <person name="Tsui S.K.W."/>
        </authorList>
    </citation>
    <scope>NUCLEOTIDE SEQUENCE [LARGE SCALE GENOMIC DNA]</scope>
    <source>
        <strain evidence="16">PWHHKU_190912</strain>
    </source>
</reference>
<dbReference type="Proteomes" id="UP001148838">
    <property type="component" value="Unassembled WGS sequence"/>
</dbReference>
<feature type="region of interest" description="Disordered" evidence="12">
    <location>
        <begin position="1347"/>
        <end position="1484"/>
    </location>
</feature>
<organism evidence="16 17">
    <name type="scientific">Periplaneta americana</name>
    <name type="common">American cockroach</name>
    <name type="synonym">Blatta americana</name>
    <dbReference type="NCBI Taxonomy" id="6978"/>
    <lineage>
        <taxon>Eukaryota</taxon>
        <taxon>Metazoa</taxon>
        <taxon>Ecdysozoa</taxon>
        <taxon>Arthropoda</taxon>
        <taxon>Hexapoda</taxon>
        <taxon>Insecta</taxon>
        <taxon>Pterygota</taxon>
        <taxon>Neoptera</taxon>
        <taxon>Polyneoptera</taxon>
        <taxon>Dictyoptera</taxon>
        <taxon>Blattodea</taxon>
        <taxon>Blattoidea</taxon>
        <taxon>Blattidae</taxon>
        <taxon>Blattinae</taxon>
        <taxon>Periplaneta</taxon>
    </lineage>
</organism>
<feature type="domain" description="ABC transporter" evidence="14">
    <location>
        <begin position="699"/>
        <end position="933"/>
    </location>
</feature>
<sequence>MGRTYRKRRRKCVRQLPTSLHSSPCFIRLTKWMKQHGWTPTCTLTPVDFYDTGRGLMTKTRIARNQVIMSIPVQLLITPATVAKSEVGRLISRDSGMQLLATFLVWEKHLGHHSLWEPYLNSLPSHYSTPLYCSDEELCLLPPILLEPILAQREKVLQSFSDLKIVCGLKCWHCSESVDTVLRNEKLYQWAWCTVNTRCVYLNEQVASPDLKIKDNCLALAPYLDMFNHSNGAAVEVGLSAEETAESMEAMWEGNYLSAHLTQTTSNTSHVLEDKKRKRTKSGGEGYLSSAKTDIHKIVSDFVPLKIPPTQPVRKCFHPGASSMSREAIPLNGDPVTSRDMLRGMMTYIWPKDDAAIRKRVCVALGLLAGAKMLNVAVPFTFKYALDYLNQALPPTESGEAFFNMASAPDTVLTVATSMLIGYGIARAGAAGFNELRNAVFAKVAQHSIRRIARNVFLHLHNLDLSFHLSRQTGALSKTIDRGSRGINFVLSAMVFNVVPTVFELALVSAILGMKCGAAFAGVSLGCVGIYALFTLAITQWRTKFRVYMNQAENEAGNKAVDSLINYETVKYFNNEKYEADRYDSSLKKYEVASLKTSTSLAALNFGQNAIFSAALSLIMVLAAKQIVQGNMTVGDLVMVNGLLFQLSVPLGFLGSVYREVRQALIDMQTMFTLMTMDTKIKNKHDATPLNITPETTTITFQDVKFEYVAGKPVLDGLSFTIPAGKKVAIVGGSGSGKSSIIRLLYRFFEPQQGKILIGDQNIDSVDLESLRKAIAIVPQDSVLFHDTILYNLHYGDLMKSEEEVYSASKMADLHDSIQQWPQGYQTPVGERGLKLSGGEKQRVAIARAILKGSPILVFDEATSSLDSITEYNILGALRRATRGRTSIVIAHRLSTIMDADEILVLDKGRVAERGTHSTLLSNSQSIYSKIFCVLKKAKLSIVMESTLIEVVAQEKTKEEAERAYSNETFYTDSSEEFRSKCKSAANLLHKRRHLHPLLGTGMYGAVAKTTCMFFMGVGDPYRAASNYGPRFIYLNSPSKSNMNGYSQKIMSAKLLRVKQLQNELTDAQFQLNELSTENRLLKTLQKRQDLALSKYESSKAELPQLIRSHNEEVRVLRAKVKQLRSQCREKDHKIKELDADLQSLRDQHRHLLKLSRERNLGDREQLTKQVEDLKEIIKDQDIRIQTLNRKVILETKNYKHQLSTEVARQKELQRDLNAALDKIAKLETLVDTKDKYIATFIPKRNFRSHNKHSVSMVSLAGPSRFSGLHPAVKSEAELIPKLEEESSEGTYMASHTNTSFGSTHPSIDAVQTISENKLPSDGYNARRIKLANKRSILLGSKKHDMVNIGGRISPSPSSSSVLNDDRDTDPLDDSEHKQPYSFGTACSSRKSSLNTEASRKFSLEEEQDSSGNSSLEEQNTPKRESMTKSRSMDSLEEEQKNPSVLTAAGWSEDTNVHTSLSDLRKNVGRSESPKVSALSKSRKGSIIKEDISMPAVLNKNSSCSSSSSLKSGKRNSVQEECMPAISNKFSSRRGSLKQEKRHSVEVEAMPAIINRRGSHHDNITVDTNKTALDSNKRGDHVIDTTSAIKEKNEKDAISESKFSKAADCIAEISQTWERIKSTIETEREITKAKLKQLEDDDDDDGDDSLAFEGKGYEKEKLLAALKAIDDGEDPVIINHNDKNSSDLNNLLTNSMSGPSSSSHISLPFIGHVNVSRAEWESKMPSSERSVEIERPKTKSELMQELFGDFTARNNNV</sequence>
<evidence type="ECO:0000256" key="12">
    <source>
        <dbReference type="SAM" id="MobiDB-lite"/>
    </source>
</evidence>
<comment type="catalytic activity">
    <reaction evidence="10">
        <text>(glutathione)4[2Fe(III)-2S] cluster(in) + ATP + H2O = (glutathione)4[2Fe(III)-2S] cluster(out) + ADP + phosphate + H(+)</text>
        <dbReference type="Rhea" id="RHEA:67028"/>
        <dbReference type="ChEBI" id="CHEBI:15377"/>
        <dbReference type="ChEBI" id="CHEBI:15378"/>
        <dbReference type="ChEBI" id="CHEBI:30616"/>
        <dbReference type="ChEBI" id="CHEBI:43474"/>
        <dbReference type="ChEBI" id="CHEBI:167627"/>
        <dbReference type="ChEBI" id="CHEBI:456216"/>
    </reaction>
    <physiologicalReaction direction="left-to-right" evidence="10">
        <dbReference type="Rhea" id="RHEA:67029"/>
    </physiologicalReaction>
</comment>
<feature type="transmembrane region" description="Helical" evidence="13">
    <location>
        <begin position="518"/>
        <end position="539"/>
    </location>
</feature>
<evidence type="ECO:0000256" key="7">
    <source>
        <dbReference type="ARBA" id="ARBA00023136"/>
    </source>
</evidence>
<dbReference type="InterPro" id="IPR046341">
    <property type="entry name" value="SET_dom_sf"/>
</dbReference>
<dbReference type="InterPro" id="IPR017871">
    <property type="entry name" value="ABC_transporter-like_CS"/>
</dbReference>
<evidence type="ECO:0000259" key="14">
    <source>
        <dbReference type="PROSITE" id="PS50893"/>
    </source>
</evidence>
<dbReference type="PROSITE" id="PS50893">
    <property type="entry name" value="ABC_TRANSPORTER_2"/>
    <property type="match status" value="1"/>
</dbReference>
<feature type="transmembrane region" description="Helical" evidence="13">
    <location>
        <begin position="361"/>
        <end position="382"/>
    </location>
</feature>
<dbReference type="SMART" id="SM00382">
    <property type="entry name" value="AAA"/>
    <property type="match status" value="1"/>
</dbReference>
<evidence type="ECO:0000256" key="8">
    <source>
        <dbReference type="ARBA" id="ARBA00041016"/>
    </source>
</evidence>
<dbReference type="InterPro" id="IPR044429">
    <property type="entry name" value="SETD4_SET"/>
</dbReference>
<feature type="region of interest" description="Disordered" evidence="12">
    <location>
        <begin position="267"/>
        <end position="287"/>
    </location>
</feature>
<keyword evidence="6 13" id="KW-1133">Transmembrane helix</keyword>
<dbReference type="PANTHER" id="PTHR24221:SF402">
    <property type="entry name" value="IRON-SULFUR CLUSTERS TRANSPORTER ABCB7, MITOCHONDRIAL"/>
    <property type="match status" value="1"/>
</dbReference>
<comment type="caution">
    <text evidence="16">The sequence shown here is derived from an EMBL/GenBank/DDBJ whole genome shotgun (WGS) entry which is preliminary data.</text>
</comment>
<keyword evidence="4" id="KW-0547">Nucleotide-binding</keyword>
<evidence type="ECO:0000256" key="11">
    <source>
        <dbReference type="SAM" id="Coils"/>
    </source>
</evidence>
<dbReference type="InterPro" id="IPR003439">
    <property type="entry name" value="ABC_transporter-like_ATP-bd"/>
</dbReference>
<feature type="domain" description="ABC transmembrane type-1" evidence="15">
    <location>
        <begin position="363"/>
        <end position="663"/>
    </location>
</feature>
<feature type="compositionally biased region" description="Polar residues" evidence="12">
    <location>
        <begin position="1385"/>
        <end position="1397"/>
    </location>
</feature>
<evidence type="ECO:0000256" key="3">
    <source>
        <dbReference type="ARBA" id="ARBA00022692"/>
    </source>
</evidence>
<comment type="subcellular location">
    <subcellularLocation>
        <location evidence="1">Mitochondrion membrane</location>
        <topology evidence="1">Multi-pass membrane protein</topology>
    </subcellularLocation>
</comment>
<evidence type="ECO:0000256" key="9">
    <source>
        <dbReference type="ARBA" id="ARBA00042945"/>
    </source>
</evidence>
<dbReference type="InterPro" id="IPR028933">
    <property type="entry name" value="Lebercilin_dom"/>
</dbReference>
<keyword evidence="11" id="KW-0175">Coiled coil</keyword>
<feature type="transmembrane region" description="Helical" evidence="13">
    <location>
        <begin position="487"/>
        <end position="512"/>
    </location>
</feature>
<dbReference type="EMBL" id="JAJSOF020000019">
    <property type="protein sequence ID" value="KAJ4438838.1"/>
    <property type="molecule type" value="Genomic_DNA"/>
</dbReference>
<dbReference type="PANTHER" id="PTHR24221">
    <property type="entry name" value="ATP-BINDING CASSETTE SUB-FAMILY B"/>
    <property type="match status" value="1"/>
</dbReference>
<accession>A0ABQ8SX87</accession>
<dbReference type="SUPFAM" id="SSF52540">
    <property type="entry name" value="P-loop containing nucleoside triphosphate hydrolases"/>
    <property type="match status" value="1"/>
</dbReference>
<proteinExistence type="predicted"/>
<keyword evidence="5" id="KW-0067">ATP-binding</keyword>
<dbReference type="PROSITE" id="PS00211">
    <property type="entry name" value="ABC_TRANSPORTER_1"/>
    <property type="match status" value="1"/>
</dbReference>
<evidence type="ECO:0000256" key="2">
    <source>
        <dbReference type="ARBA" id="ARBA00022448"/>
    </source>
</evidence>
<feature type="region of interest" description="Disordered" evidence="12">
    <location>
        <begin position="1498"/>
        <end position="1519"/>
    </location>
</feature>
<evidence type="ECO:0000256" key="4">
    <source>
        <dbReference type="ARBA" id="ARBA00022741"/>
    </source>
</evidence>
<dbReference type="InterPro" id="IPR027417">
    <property type="entry name" value="P-loop_NTPase"/>
</dbReference>
<dbReference type="InterPro" id="IPR039421">
    <property type="entry name" value="Type_1_exporter"/>
</dbReference>
<feature type="compositionally biased region" description="Polar residues" evidence="12">
    <location>
        <begin position="1453"/>
        <end position="1462"/>
    </location>
</feature>
<evidence type="ECO:0000313" key="17">
    <source>
        <dbReference type="Proteomes" id="UP001148838"/>
    </source>
</evidence>
<name>A0ABQ8SX87_PERAM</name>
<gene>
    <name evidence="16" type="ORF">ANN_14791</name>
</gene>
<dbReference type="PROSITE" id="PS50929">
    <property type="entry name" value="ABC_TM1F"/>
    <property type="match status" value="1"/>
</dbReference>
<feature type="compositionally biased region" description="Basic and acidic residues" evidence="12">
    <location>
        <begin position="1420"/>
        <end position="1441"/>
    </location>
</feature>
<evidence type="ECO:0000256" key="6">
    <source>
        <dbReference type="ARBA" id="ARBA00022989"/>
    </source>
</evidence>